<organism evidence="2 3">
    <name type="scientific">Skeletonema marinoi</name>
    <dbReference type="NCBI Taxonomy" id="267567"/>
    <lineage>
        <taxon>Eukaryota</taxon>
        <taxon>Sar</taxon>
        <taxon>Stramenopiles</taxon>
        <taxon>Ochrophyta</taxon>
        <taxon>Bacillariophyta</taxon>
        <taxon>Coscinodiscophyceae</taxon>
        <taxon>Thalassiosirophycidae</taxon>
        <taxon>Thalassiosirales</taxon>
        <taxon>Skeletonemataceae</taxon>
        <taxon>Skeletonema</taxon>
        <taxon>Skeletonema marinoi-dohrnii complex</taxon>
    </lineage>
</organism>
<name>A0AAD9D8H8_9STRA</name>
<reference evidence="2" key="1">
    <citation type="submission" date="2023-06" db="EMBL/GenBank/DDBJ databases">
        <title>Survivors Of The Sea: Transcriptome response of Skeletonema marinoi to long-term dormancy.</title>
        <authorList>
            <person name="Pinder M.I.M."/>
            <person name="Kourtchenko O."/>
            <person name="Robertson E.K."/>
            <person name="Larsson T."/>
            <person name="Maumus F."/>
            <person name="Osuna-Cruz C.M."/>
            <person name="Vancaester E."/>
            <person name="Stenow R."/>
            <person name="Vandepoele K."/>
            <person name="Ploug H."/>
            <person name="Bruchert V."/>
            <person name="Godhe A."/>
            <person name="Topel M."/>
        </authorList>
    </citation>
    <scope>NUCLEOTIDE SEQUENCE</scope>
    <source>
        <strain evidence="2">R05AC</strain>
    </source>
</reference>
<evidence type="ECO:0000313" key="2">
    <source>
        <dbReference type="EMBL" id="KAK1736740.1"/>
    </source>
</evidence>
<evidence type="ECO:0000256" key="1">
    <source>
        <dbReference type="SAM" id="SignalP"/>
    </source>
</evidence>
<protein>
    <submittedName>
        <fullName evidence="2">Uncharacterized protein</fullName>
    </submittedName>
</protein>
<comment type="caution">
    <text evidence="2">The sequence shown here is derived from an EMBL/GenBank/DDBJ whole genome shotgun (WGS) entry which is preliminary data.</text>
</comment>
<dbReference type="EMBL" id="JATAAI010000028">
    <property type="protein sequence ID" value="KAK1736740.1"/>
    <property type="molecule type" value="Genomic_DNA"/>
</dbReference>
<feature type="signal peptide" evidence="1">
    <location>
        <begin position="1"/>
        <end position="18"/>
    </location>
</feature>
<feature type="chain" id="PRO_5042159053" evidence="1">
    <location>
        <begin position="19"/>
        <end position="118"/>
    </location>
</feature>
<dbReference type="Proteomes" id="UP001224775">
    <property type="component" value="Unassembled WGS sequence"/>
</dbReference>
<accession>A0AAD9D8H8</accession>
<dbReference type="AlphaFoldDB" id="A0AAD9D8H8"/>
<sequence>MKFIASVVAAVAVQSASAFVGPQCQRTIVSSSTQQSMGLFDFFSEDARKEREARKQAEVEEQEQMQREIIARRSNPKKMEEYEAKVRVRRALRMSGDDDAADSIDIYSGEDEKIVGLN</sequence>
<keyword evidence="1" id="KW-0732">Signal</keyword>
<evidence type="ECO:0000313" key="3">
    <source>
        <dbReference type="Proteomes" id="UP001224775"/>
    </source>
</evidence>
<proteinExistence type="predicted"/>
<gene>
    <name evidence="2" type="ORF">QTG54_012762</name>
</gene>
<keyword evidence="3" id="KW-1185">Reference proteome</keyword>